<feature type="transmembrane region" description="Helical" evidence="1">
    <location>
        <begin position="147"/>
        <end position="171"/>
    </location>
</feature>
<proteinExistence type="predicted"/>
<keyword evidence="1" id="KW-0812">Transmembrane</keyword>
<evidence type="ECO:0000256" key="1">
    <source>
        <dbReference type="SAM" id="Phobius"/>
    </source>
</evidence>
<dbReference type="InterPro" id="IPR006938">
    <property type="entry name" value="DUF624"/>
</dbReference>
<evidence type="ECO:0000313" key="3">
    <source>
        <dbReference type="Proteomes" id="UP000656813"/>
    </source>
</evidence>
<dbReference type="RefSeq" id="WP_188498755.1">
    <property type="nucleotide sequence ID" value="NZ_BMFV01000035.1"/>
</dbReference>
<dbReference type="Proteomes" id="UP000656813">
    <property type="component" value="Unassembled WGS sequence"/>
</dbReference>
<evidence type="ECO:0008006" key="4">
    <source>
        <dbReference type="Google" id="ProtNLM"/>
    </source>
</evidence>
<dbReference type="Pfam" id="PF04854">
    <property type="entry name" value="DUF624"/>
    <property type="match status" value="1"/>
</dbReference>
<feature type="transmembrane region" description="Helical" evidence="1">
    <location>
        <begin position="177"/>
        <end position="198"/>
    </location>
</feature>
<protein>
    <recommendedName>
        <fullName evidence="4">DUF624 domain-containing protein</fullName>
    </recommendedName>
</protein>
<feature type="transmembrane region" description="Helical" evidence="1">
    <location>
        <begin position="111"/>
        <end position="135"/>
    </location>
</feature>
<name>A0A8J2ZZQ9_9BACL</name>
<dbReference type="EMBL" id="BMFV01000035">
    <property type="protein sequence ID" value="GGH86955.1"/>
    <property type="molecule type" value="Genomic_DNA"/>
</dbReference>
<feature type="transmembrane region" description="Helical" evidence="1">
    <location>
        <begin position="80"/>
        <end position="99"/>
    </location>
</feature>
<gene>
    <name evidence="2" type="primary">yesL</name>
    <name evidence="2" type="ORF">GCM10007096_35860</name>
</gene>
<keyword evidence="3" id="KW-1185">Reference proteome</keyword>
<keyword evidence="1" id="KW-0472">Membrane</keyword>
<reference evidence="2" key="1">
    <citation type="journal article" date="2014" name="Int. J. Syst. Evol. Microbiol.">
        <title>Complete genome sequence of Corynebacterium casei LMG S-19264T (=DSM 44701T), isolated from a smear-ripened cheese.</title>
        <authorList>
            <consortium name="US DOE Joint Genome Institute (JGI-PGF)"/>
            <person name="Walter F."/>
            <person name="Albersmeier A."/>
            <person name="Kalinowski J."/>
            <person name="Ruckert C."/>
        </authorList>
    </citation>
    <scope>NUCLEOTIDE SEQUENCE</scope>
    <source>
        <strain evidence="2">CGMCC 1.12777</strain>
    </source>
</reference>
<comment type="caution">
    <text evidence="2">The sequence shown here is derived from an EMBL/GenBank/DDBJ whole genome shotgun (WGS) entry which is preliminary data.</text>
</comment>
<organism evidence="2 3">
    <name type="scientific">Pullulanibacillus pueri</name>
    <dbReference type="NCBI Taxonomy" id="1437324"/>
    <lineage>
        <taxon>Bacteria</taxon>
        <taxon>Bacillati</taxon>
        <taxon>Bacillota</taxon>
        <taxon>Bacilli</taxon>
        <taxon>Bacillales</taxon>
        <taxon>Sporolactobacillaceae</taxon>
        <taxon>Pullulanibacillus</taxon>
    </lineage>
</organism>
<sequence>MDTYGIWSGLYKAMDWIMKLAILNILWILFSLAGLIVFGFFPSTVAMFSVVRKWMIGNEEIPILKTFWTAYKREFLKSNLLGIAIILVGLVLLLDFLFLQRFHNGITSLLYIPFLIVTCLFVCMLFYMIPIFVHYEMKIPQVIKNSFFVVLMNPIPTFFMLLGSVFIILGLTFVPPISLLFSGNLLALLFMKPACNAFNKIYVKHRT</sequence>
<keyword evidence="1" id="KW-1133">Transmembrane helix</keyword>
<accession>A0A8J2ZZQ9</accession>
<reference evidence="2" key="2">
    <citation type="submission" date="2020-09" db="EMBL/GenBank/DDBJ databases">
        <authorList>
            <person name="Sun Q."/>
            <person name="Zhou Y."/>
        </authorList>
    </citation>
    <scope>NUCLEOTIDE SEQUENCE</scope>
    <source>
        <strain evidence="2">CGMCC 1.12777</strain>
    </source>
</reference>
<dbReference type="AlphaFoldDB" id="A0A8J2ZZQ9"/>
<feature type="transmembrane region" description="Helical" evidence="1">
    <location>
        <begin position="20"/>
        <end position="48"/>
    </location>
</feature>
<evidence type="ECO:0000313" key="2">
    <source>
        <dbReference type="EMBL" id="GGH86955.1"/>
    </source>
</evidence>